<sequence>MLQVALGPNQVIAPKPSSQVVTPKPPSQNQSRDTGPTPHTPPIADMSPPTDPLIKMISSAYLTFNASRPDLTNGCWLCYIIRPPYYEAVAFSSGFNVAADISACRWQQQPSTGRLTTGPPRRSRAAPSSAPSPAKTRTPKPEGKKATHRPFAAAPRCRMSSSREMSAILHRQASREQLRFPQPSSPPLRPLWSD</sequence>
<evidence type="ECO:0000256" key="1">
    <source>
        <dbReference type="SAM" id="MobiDB-lite"/>
    </source>
</evidence>
<feature type="compositionally biased region" description="Low complexity" evidence="1">
    <location>
        <begin position="116"/>
        <end position="136"/>
    </location>
</feature>
<dbReference type="EMBL" id="MKHE01000024">
    <property type="protein sequence ID" value="OWK02541.1"/>
    <property type="molecule type" value="Genomic_DNA"/>
</dbReference>
<organism evidence="2 3">
    <name type="scientific">Cervus elaphus hippelaphus</name>
    <name type="common">European red deer</name>
    <dbReference type="NCBI Taxonomy" id="46360"/>
    <lineage>
        <taxon>Eukaryota</taxon>
        <taxon>Metazoa</taxon>
        <taxon>Chordata</taxon>
        <taxon>Craniata</taxon>
        <taxon>Vertebrata</taxon>
        <taxon>Euteleostomi</taxon>
        <taxon>Mammalia</taxon>
        <taxon>Eutheria</taxon>
        <taxon>Laurasiatheria</taxon>
        <taxon>Artiodactyla</taxon>
        <taxon>Ruminantia</taxon>
        <taxon>Pecora</taxon>
        <taxon>Cervidae</taxon>
        <taxon>Cervinae</taxon>
        <taxon>Cervus</taxon>
    </lineage>
</organism>
<dbReference type="AlphaFoldDB" id="A0A212C969"/>
<evidence type="ECO:0000313" key="2">
    <source>
        <dbReference type="EMBL" id="OWK02541.1"/>
    </source>
</evidence>
<reference evidence="2 3" key="1">
    <citation type="journal article" date="2018" name="Mol. Genet. Genomics">
        <title>The red deer Cervus elaphus genome CerEla1.0: sequencing, annotating, genes, and chromosomes.</title>
        <authorList>
            <person name="Bana N.A."/>
            <person name="Nyiri A."/>
            <person name="Nagy J."/>
            <person name="Frank K."/>
            <person name="Nagy T."/>
            <person name="Steger V."/>
            <person name="Schiller M."/>
            <person name="Lakatos P."/>
            <person name="Sugar L."/>
            <person name="Horn P."/>
            <person name="Barta E."/>
            <person name="Orosz L."/>
        </authorList>
    </citation>
    <scope>NUCLEOTIDE SEQUENCE [LARGE SCALE GENOMIC DNA]</scope>
    <source>
        <strain evidence="2">Hungarian</strain>
    </source>
</reference>
<dbReference type="OrthoDB" id="9306952at2759"/>
<comment type="caution">
    <text evidence="2">The sequence shown here is derived from an EMBL/GenBank/DDBJ whole genome shotgun (WGS) entry which is preliminary data.</text>
</comment>
<feature type="compositionally biased region" description="Polar residues" evidence="1">
    <location>
        <begin position="16"/>
        <end position="34"/>
    </location>
</feature>
<dbReference type="Proteomes" id="UP000242450">
    <property type="component" value="Chromosome 24"/>
</dbReference>
<keyword evidence="3" id="KW-1185">Reference proteome</keyword>
<protein>
    <submittedName>
        <fullName evidence="2">Uncharacterized protein</fullName>
    </submittedName>
</protein>
<proteinExistence type="predicted"/>
<accession>A0A212C969</accession>
<feature type="compositionally biased region" description="Pro residues" evidence="1">
    <location>
        <begin position="183"/>
        <end position="194"/>
    </location>
</feature>
<gene>
    <name evidence="2" type="ORF">Celaphus_00010183</name>
</gene>
<dbReference type="InterPro" id="IPR018154">
    <property type="entry name" value="TLV/ENV_coat_polyprotein"/>
</dbReference>
<dbReference type="Pfam" id="PF00429">
    <property type="entry name" value="TLV_coat"/>
    <property type="match status" value="1"/>
</dbReference>
<feature type="region of interest" description="Disordered" evidence="1">
    <location>
        <begin position="109"/>
        <end position="194"/>
    </location>
</feature>
<name>A0A212C969_CEREH</name>
<evidence type="ECO:0000313" key="3">
    <source>
        <dbReference type="Proteomes" id="UP000242450"/>
    </source>
</evidence>
<feature type="region of interest" description="Disordered" evidence="1">
    <location>
        <begin position="1"/>
        <end position="50"/>
    </location>
</feature>